<comment type="subcellular location">
    <subcellularLocation>
        <location evidence="1">Cytoplasm</location>
    </subcellularLocation>
</comment>
<dbReference type="SUPFAM" id="SSF50249">
    <property type="entry name" value="Nucleic acid-binding proteins"/>
    <property type="match status" value="1"/>
</dbReference>
<dbReference type="SMART" id="SM00357">
    <property type="entry name" value="CSP"/>
    <property type="match status" value="1"/>
</dbReference>
<dbReference type="GO" id="GO:0005737">
    <property type="term" value="C:cytoplasm"/>
    <property type="evidence" value="ECO:0007669"/>
    <property type="project" value="UniProtKB-SubCell"/>
</dbReference>
<dbReference type="Gene3D" id="2.40.50.140">
    <property type="entry name" value="Nucleic acid-binding proteins"/>
    <property type="match status" value="1"/>
</dbReference>
<dbReference type="Proteomes" id="UP000033876">
    <property type="component" value="Unassembled WGS sequence"/>
</dbReference>
<comment type="caution">
    <text evidence="4">The sequence shown here is derived from an EMBL/GenBank/DDBJ whole genome shotgun (WGS) entry which is preliminary data.</text>
</comment>
<evidence type="ECO:0000313" key="4">
    <source>
        <dbReference type="EMBL" id="KKQ34394.1"/>
    </source>
</evidence>
<dbReference type="InterPro" id="IPR002059">
    <property type="entry name" value="CSP_DNA-bd"/>
</dbReference>
<dbReference type="PROSITE" id="PS51857">
    <property type="entry name" value="CSD_2"/>
    <property type="match status" value="1"/>
</dbReference>
<dbReference type="Pfam" id="PF00313">
    <property type="entry name" value="CSD"/>
    <property type="match status" value="1"/>
</dbReference>
<evidence type="ECO:0000256" key="1">
    <source>
        <dbReference type="ARBA" id="ARBA00004496"/>
    </source>
</evidence>
<protein>
    <submittedName>
        <fullName evidence="4">Cold shock-like protein</fullName>
    </submittedName>
</protein>
<dbReference type="CDD" id="cd04458">
    <property type="entry name" value="CSP_CDS"/>
    <property type="match status" value="1"/>
</dbReference>
<proteinExistence type="predicted"/>
<dbReference type="PIRSF" id="PIRSF002599">
    <property type="entry name" value="Cold_shock_A"/>
    <property type="match status" value="1"/>
</dbReference>
<keyword evidence="2" id="KW-0963">Cytoplasm</keyword>
<evidence type="ECO:0000313" key="5">
    <source>
        <dbReference type="Proteomes" id="UP000033876"/>
    </source>
</evidence>
<gene>
    <name evidence="4" type="ORF">US50_C0050G0002</name>
</gene>
<dbReference type="InterPro" id="IPR012340">
    <property type="entry name" value="NA-bd_OB-fold"/>
</dbReference>
<reference evidence="4 5" key="1">
    <citation type="journal article" date="2015" name="Nature">
        <title>rRNA introns, odd ribosomes, and small enigmatic genomes across a large radiation of phyla.</title>
        <authorList>
            <person name="Brown C.T."/>
            <person name="Hug L.A."/>
            <person name="Thomas B.C."/>
            <person name="Sharon I."/>
            <person name="Castelle C.J."/>
            <person name="Singh A."/>
            <person name="Wilkins M.J."/>
            <person name="Williams K.H."/>
            <person name="Banfield J.F."/>
        </authorList>
    </citation>
    <scope>NUCLEOTIDE SEQUENCE [LARGE SCALE GENOMIC DNA]</scope>
</reference>
<dbReference type="InterPro" id="IPR050181">
    <property type="entry name" value="Cold_shock_domain"/>
</dbReference>
<dbReference type="InterPro" id="IPR011129">
    <property type="entry name" value="CSD"/>
</dbReference>
<evidence type="ECO:0000256" key="2">
    <source>
        <dbReference type="ARBA" id="ARBA00022490"/>
    </source>
</evidence>
<dbReference type="EMBL" id="LBTF01000050">
    <property type="protein sequence ID" value="KKQ34394.1"/>
    <property type="molecule type" value="Genomic_DNA"/>
</dbReference>
<dbReference type="GO" id="GO:0003676">
    <property type="term" value="F:nucleic acid binding"/>
    <property type="evidence" value="ECO:0007669"/>
    <property type="project" value="InterPro"/>
</dbReference>
<accession>A0A0G0JC79</accession>
<organism evidence="4 5">
    <name type="scientific">Candidatus Nomurabacteria bacterium GW2011_GWB1_37_5</name>
    <dbReference type="NCBI Taxonomy" id="1618742"/>
    <lineage>
        <taxon>Bacteria</taxon>
        <taxon>Candidatus Nomuraibacteriota</taxon>
    </lineage>
</organism>
<dbReference type="PRINTS" id="PR00050">
    <property type="entry name" value="COLDSHOCK"/>
</dbReference>
<feature type="domain" description="CSD" evidence="3">
    <location>
        <begin position="1"/>
        <end position="64"/>
    </location>
</feature>
<dbReference type="PANTHER" id="PTHR11544">
    <property type="entry name" value="COLD SHOCK DOMAIN CONTAINING PROTEINS"/>
    <property type="match status" value="1"/>
</dbReference>
<sequence length="65" mass="7054">MNGTIKTKTDKGFGFISREGETKDLFFHSNDLVDVTFDALQIGAEVTFDVVSGEKGQSAKNVKLA</sequence>
<evidence type="ECO:0000259" key="3">
    <source>
        <dbReference type="PROSITE" id="PS51857"/>
    </source>
</evidence>
<dbReference type="AlphaFoldDB" id="A0A0G0JC79"/>
<dbReference type="InterPro" id="IPR012156">
    <property type="entry name" value="Cold_shock_CspA"/>
</dbReference>
<name>A0A0G0JC79_9BACT</name>